<evidence type="ECO:0000313" key="1">
    <source>
        <dbReference type="EnsemblPlants" id="OPUNC04G00590.1"/>
    </source>
</evidence>
<evidence type="ECO:0008006" key="3">
    <source>
        <dbReference type="Google" id="ProtNLM"/>
    </source>
</evidence>
<reference evidence="1" key="1">
    <citation type="submission" date="2015-04" db="UniProtKB">
        <authorList>
            <consortium name="EnsemblPlants"/>
        </authorList>
    </citation>
    <scope>IDENTIFICATION</scope>
</reference>
<accession>A0A0E0KM56</accession>
<reference evidence="1" key="2">
    <citation type="submission" date="2018-05" db="EMBL/GenBank/DDBJ databases">
        <title>OpunRS2 (Oryza punctata Reference Sequence Version 2).</title>
        <authorList>
            <person name="Zhang J."/>
            <person name="Kudrna D."/>
            <person name="Lee S."/>
            <person name="Talag J."/>
            <person name="Welchert J."/>
            <person name="Wing R.A."/>
        </authorList>
    </citation>
    <scope>NUCLEOTIDE SEQUENCE [LARGE SCALE GENOMIC DNA]</scope>
</reference>
<dbReference type="EnsemblPlants" id="OPUNC04G00590.1">
    <property type="protein sequence ID" value="OPUNC04G00590.1"/>
    <property type="gene ID" value="OPUNC04G00590"/>
</dbReference>
<organism evidence="1">
    <name type="scientific">Oryza punctata</name>
    <name type="common">Red rice</name>
    <dbReference type="NCBI Taxonomy" id="4537"/>
    <lineage>
        <taxon>Eukaryota</taxon>
        <taxon>Viridiplantae</taxon>
        <taxon>Streptophyta</taxon>
        <taxon>Embryophyta</taxon>
        <taxon>Tracheophyta</taxon>
        <taxon>Spermatophyta</taxon>
        <taxon>Magnoliopsida</taxon>
        <taxon>Liliopsida</taxon>
        <taxon>Poales</taxon>
        <taxon>Poaceae</taxon>
        <taxon>BOP clade</taxon>
        <taxon>Oryzoideae</taxon>
        <taxon>Oryzeae</taxon>
        <taxon>Oryzinae</taxon>
        <taxon>Oryza</taxon>
    </lineage>
</organism>
<protein>
    <recommendedName>
        <fullName evidence="3">Rx N-terminal domain-containing protein</fullName>
    </recommendedName>
</protein>
<keyword evidence="2" id="KW-1185">Reference proteome</keyword>
<dbReference type="Proteomes" id="UP000026962">
    <property type="component" value="Chromosome 4"/>
</dbReference>
<dbReference type="STRING" id="4537.A0A0E0KM56"/>
<dbReference type="Gramene" id="OPUNC04G00590.1">
    <property type="protein sequence ID" value="OPUNC04G00590.1"/>
    <property type="gene ID" value="OPUNC04G00590"/>
</dbReference>
<sequence length="80" mass="9377">MAEVGWITSPVATRLLREGLEFLGFNDSERLRDLDTRMAQAERIPPCLEQWATNLRSAFYDTDERRRLPPPPEAVHEHHY</sequence>
<name>A0A0E0KM56_ORYPU</name>
<dbReference type="HOGENOM" id="CLU_2593953_0_0_1"/>
<evidence type="ECO:0000313" key="2">
    <source>
        <dbReference type="Proteomes" id="UP000026962"/>
    </source>
</evidence>
<dbReference type="AlphaFoldDB" id="A0A0E0KM56"/>
<proteinExistence type="predicted"/>